<dbReference type="EMBL" id="JAUOTP010000004">
    <property type="protein sequence ID" value="MDO6415062.1"/>
    <property type="molecule type" value="Genomic_DNA"/>
</dbReference>
<dbReference type="SUPFAM" id="SSF54593">
    <property type="entry name" value="Glyoxalase/Bleomycin resistance protein/Dihydroxybiphenyl dioxygenase"/>
    <property type="match status" value="1"/>
</dbReference>
<gene>
    <name evidence="2" type="ORF">Q4F19_11785</name>
</gene>
<dbReference type="CDD" id="cd06587">
    <property type="entry name" value="VOC"/>
    <property type="match status" value="1"/>
</dbReference>
<name>A0ABT8YAP6_9SPHN</name>
<organism evidence="2 3">
    <name type="scientific">Sphingomonas natans</name>
    <dbReference type="NCBI Taxonomy" id="3063330"/>
    <lineage>
        <taxon>Bacteria</taxon>
        <taxon>Pseudomonadati</taxon>
        <taxon>Pseudomonadota</taxon>
        <taxon>Alphaproteobacteria</taxon>
        <taxon>Sphingomonadales</taxon>
        <taxon>Sphingomonadaceae</taxon>
        <taxon>Sphingomonas</taxon>
    </lineage>
</organism>
<dbReference type="Pfam" id="PF00903">
    <property type="entry name" value="Glyoxalase"/>
    <property type="match status" value="1"/>
</dbReference>
<dbReference type="RefSeq" id="WP_303542761.1">
    <property type="nucleotide sequence ID" value="NZ_JAUOTP010000004.1"/>
</dbReference>
<evidence type="ECO:0000313" key="3">
    <source>
        <dbReference type="Proteomes" id="UP001169764"/>
    </source>
</evidence>
<evidence type="ECO:0000259" key="1">
    <source>
        <dbReference type="PROSITE" id="PS51819"/>
    </source>
</evidence>
<dbReference type="PROSITE" id="PS51819">
    <property type="entry name" value="VOC"/>
    <property type="match status" value="1"/>
</dbReference>
<dbReference type="Proteomes" id="UP001169764">
    <property type="component" value="Unassembled WGS sequence"/>
</dbReference>
<keyword evidence="3" id="KW-1185">Reference proteome</keyword>
<feature type="domain" description="VOC" evidence="1">
    <location>
        <begin position="6"/>
        <end position="126"/>
    </location>
</feature>
<accession>A0ABT8YAP6</accession>
<dbReference type="InterPro" id="IPR037523">
    <property type="entry name" value="VOC_core"/>
</dbReference>
<evidence type="ECO:0000313" key="2">
    <source>
        <dbReference type="EMBL" id="MDO6415062.1"/>
    </source>
</evidence>
<sequence>MDDLLSARPVAFVHVADRNRALAFYEGVLGLPLQSADPFGDFLDLGDALLRITVIPDYEAHPHPVLGWNVADVRATAAALAEQGVALNIYEGIGQDEDGIWTAPDGRVQVAWFLDPDGNVLSLSQT</sequence>
<dbReference type="InterPro" id="IPR004360">
    <property type="entry name" value="Glyas_Fos-R_dOase_dom"/>
</dbReference>
<proteinExistence type="predicted"/>
<reference evidence="2" key="1">
    <citation type="submission" date="2023-07" db="EMBL/GenBank/DDBJ databases">
        <authorList>
            <person name="Kim M."/>
        </authorList>
    </citation>
    <scope>NUCLEOTIDE SEQUENCE</scope>
    <source>
        <strain evidence="2">BIUV-7</strain>
    </source>
</reference>
<protein>
    <submittedName>
        <fullName evidence="2">VOC family protein</fullName>
    </submittedName>
</protein>
<comment type="caution">
    <text evidence="2">The sequence shown here is derived from an EMBL/GenBank/DDBJ whole genome shotgun (WGS) entry which is preliminary data.</text>
</comment>
<dbReference type="InterPro" id="IPR029068">
    <property type="entry name" value="Glyas_Bleomycin-R_OHBP_Dase"/>
</dbReference>
<dbReference type="Gene3D" id="3.10.180.10">
    <property type="entry name" value="2,3-Dihydroxybiphenyl 1,2-Dioxygenase, domain 1"/>
    <property type="match status" value="1"/>
</dbReference>